<reference evidence="3 4" key="1">
    <citation type="journal article" date="2022" name="Nat. Genet.">
        <title>Improved pea reference genome and pan-genome highlight genomic features and evolutionary characteristics.</title>
        <authorList>
            <person name="Yang T."/>
            <person name="Liu R."/>
            <person name="Luo Y."/>
            <person name="Hu S."/>
            <person name="Wang D."/>
            <person name="Wang C."/>
            <person name="Pandey M.K."/>
            <person name="Ge S."/>
            <person name="Xu Q."/>
            <person name="Li N."/>
            <person name="Li G."/>
            <person name="Huang Y."/>
            <person name="Saxena R.K."/>
            <person name="Ji Y."/>
            <person name="Li M."/>
            <person name="Yan X."/>
            <person name="He Y."/>
            <person name="Liu Y."/>
            <person name="Wang X."/>
            <person name="Xiang C."/>
            <person name="Varshney R.K."/>
            <person name="Ding H."/>
            <person name="Gao S."/>
            <person name="Zong X."/>
        </authorList>
    </citation>
    <scope>NUCLEOTIDE SEQUENCE [LARGE SCALE GENOMIC DNA]</scope>
    <source>
        <strain evidence="3 4">cv. Zhongwan 6</strain>
    </source>
</reference>
<protein>
    <submittedName>
        <fullName evidence="3">Uncharacterized protein</fullName>
    </submittedName>
</protein>
<evidence type="ECO:0000313" key="3">
    <source>
        <dbReference type="EMBL" id="KAI5383169.1"/>
    </source>
</evidence>
<organism evidence="3 4">
    <name type="scientific">Pisum sativum</name>
    <name type="common">Garden pea</name>
    <name type="synonym">Lathyrus oleraceus</name>
    <dbReference type="NCBI Taxonomy" id="3888"/>
    <lineage>
        <taxon>Eukaryota</taxon>
        <taxon>Viridiplantae</taxon>
        <taxon>Streptophyta</taxon>
        <taxon>Embryophyta</taxon>
        <taxon>Tracheophyta</taxon>
        <taxon>Spermatophyta</taxon>
        <taxon>Magnoliopsida</taxon>
        <taxon>eudicotyledons</taxon>
        <taxon>Gunneridae</taxon>
        <taxon>Pentapetalae</taxon>
        <taxon>rosids</taxon>
        <taxon>fabids</taxon>
        <taxon>Fabales</taxon>
        <taxon>Fabaceae</taxon>
        <taxon>Papilionoideae</taxon>
        <taxon>50 kb inversion clade</taxon>
        <taxon>NPAAA clade</taxon>
        <taxon>Hologalegina</taxon>
        <taxon>IRL clade</taxon>
        <taxon>Fabeae</taxon>
        <taxon>Lathyrus</taxon>
    </lineage>
</organism>
<dbReference type="EMBL" id="JAMSHJ010000007">
    <property type="protein sequence ID" value="KAI5383169.1"/>
    <property type="molecule type" value="Genomic_DNA"/>
</dbReference>
<accession>A0A9D4ZTQ7</accession>
<keyword evidence="4" id="KW-1185">Reference proteome</keyword>
<evidence type="ECO:0000256" key="2">
    <source>
        <dbReference type="SAM" id="SignalP"/>
    </source>
</evidence>
<dbReference type="Proteomes" id="UP001058974">
    <property type="component" value="Chromosome 7"/>
</dbReference>
<gene>
    <name evidence="3" type="ORF">KIW84_070541</name>
</gene>
<comment type="caution">
    <text evidence="3">The sequence shown here is derived from an EMBL/GenBank/DDBJ whole genome shotgun (WGS) entry which is preliminary data.</text>
</comment>
<sequence length="117" mass="12864">MLGVCGIGALGLALLFGDDVAEDNNGDGVAGDNNGDRVEVDDDYEENLNSELDFSEKSVGLDWTNVLPTENDNVKTTCDIKHDNYEDFDQLNTPHESGDEEEPEKYPSYKNGEGIKF</sequence>
<dbReference type="AlphaFoldDB" id="A0A9D4ZTQ7"/>
<keyword evidence="2" id="KW-0732">Signal</keyword>
<feature type="chain" id="PRO_5039304070" evidence="2">
    <location>
        <begin position="22"/>
        <end position="117"/>
    </location>
</feature>
<feature type="region of interest" description="Disordered" evidence="1">
    <location>
        <begin position="84"/>
        <end position="117"/>
    </location>
</feature>
<feature type="signal peptide" evidence="2">
    <location>
        <begin position="1"/>
        <end position="21"/>
    </location>
</feature>
<proteinExistence type="predicted"/>
<evidence type="ECO:0000256" key="1">
    <source>
        <dbReference type="SAM" id="MobiDB-lite"/>
    </source>
</evidence>
<dbReference type="Gramene" id="Psat07G0054100-T1">
    <property type="protein sequence ID" value="KAI5383169.1"/>
    <property type="gene ID" value="KIW84_070541"/>
</dbReference>
<evidence type="ECO:0000313" key="4">
    <source>
        <dbReference type="Proteomes" id="UP001058974"/>
    </source>
</evidence>
<name>A0A9D4ZTQ7_PEA</name>